<sequence length="64" mass="7136">MNIASLYNLFQSMIDQEVEVSVPFGVVSGVVQVVYPDYVVLQEIDGTFLLIRLDQIEVVTESVS</sequence>
<name>A0ABS2P9V8_9BACL</name>
<keyword evidence="2" id="KW-1185">Reference proteome</keyword>
<accession>A0ABS2P9V8</accession>
<protein>
    <submittedName>
        <fullName evidence="1">Ferredoxin-fold anticodon binding domain-containing protein</fullName>
    </submittedName>
</protein>
<proteinExistence type="predicted"/>
<organism evidence="1 2">
    <name type="scientific">Geomicrobium sediminis</name>
    <dbReference type="NCBI Taxonomy" id="1347788"/>
    <lineage>
        <taxon>Bacteria</taxon>
        <taxon>Bacillati</taxon>
        <taxon>Bacillota</taxon>
        <taxon>Bacilli</taxon>
        <taxon>Bacillales</taxon>
        <taxon>Geomicrobium</taxon>
    </lineage>
</organism>
<dbReference type="Pfam" id="PF10842">
    <property type="entry name" value="DUF2642"/>
    <property type="match status" value="1"/>
</dbReference>
<evidence type="ECO:0000313" key="1">
    <source>
        <dbReference type="EMBL" id="MBM7632197.1"/>
    </source>
</evidence>
<evidence type="ECO:0000313" key="2">
    <source>
        <dbReference type="Proteomes" id="UP000741863"/>
    </source>
</evidence>
<comment type="caution">
    <text evidence="1">The sequence shown here is derived from an EMBL/GenBank/DDBJ whole genome shotgun (WGS) entry which is preliminary data.</text>
</comment>
<reference evidence="1 2" key="1">
    <citation type="submission" date="2021-01" db="EMBL/GenBank/DDBJ databases">
        <title>Genomic Encyclopedia of Type Strains, Phase IV (KMG-IV): sequencing the most valuable type-strain genomes for metagenomic binning, comparative biology and taxonomic classification.</title>
        <authorList>
            <person name="Goeker M."/>
        </authorList>
    </citation>
    <scope>NUCLEOTIDE SEQUENCE [LARGE SCALE GENOMIC DNA]</scope>
    <source>
        <strain evidence="1 2">DSM 25540</strain>
    </source>
</reference>
<dbReference type="RefSeq" id="WP_204696326.1">
    <property type="nucleotide sequence ID" value="NZ_JAFBEC010000003.1"/>
</dbReference>
<dbReference type="EMBL" id="JAFBEC010000003">
    <property type="protein sequence ID" value="MBM7632197.1"/>
    <property type="molecule type" value="Genomic_DNA"/>
</dbReference>
<dbReference type="InterPro" id="IPR020139">
    <property type="entry name" value="DUF2642"/>
</dbReference>
<dbReference type="Proteomes" id="UP000741863">
    <property type="component" value="Unassembled WGS sequence"/>
</dbReference>
<gene>
    <name evidence="1" type="ORF">JOD17_001290</name>
</gene>